<feature type="transmembrane region" description="Helical" evidence="8">
    <location>
        <begin position="255"/>
        <end position="272"/>
    </location>
</feature>
<feature type="transmembrane region" description="Helical" evidence="8">
    <location>
        <begin position="12"/>
        <end position="32"/>
    </location>
</feature>
<organism evidence="10 11">
    <name type="scientific">Neisseria subflava NJ9703</name>
    <dbReference type="NCBI Taxonomy" id="546268"/>
    <lineage>
        <taxon>Bacteria</taxon>
        <taxon>Pseudomonadati</taxon>
        <taxon>Pseudomonadota</taxon>
        <taxon>Betaproteobacteria</taxon>
        <taxon>Neisseriales</taxon>
        <taxon>Neisseriaceae</taxon>
        <taxon>Neisseria</taxon>
    </lineage>
</organism>
<dbReference type="Proteomes" id="UP000004621">
    <property type="component" value="Unassembled WGS sequence"/>
</dbReference>
<comment type="similarity">
    <text evidence="2 8">Belongs to the major facilitator superfamily. Bcr/CmlA family.</text>
</comment>
<feature type="transmembrane region" description="Helical" evidence="8">
    <location>
        <begin position="108"/>
        <end position="125"/>
    </location>
</feature>
<evidence type="ECO:0000256" key="5">
    <source>
        <dbReference type="ARBA" id="ARBA00022692"/>
    </source>
</evidence>
<dbReference type="CDD" id="cd17320">
    <property type="entry name" value="MFS_MdfA_MDR_like"/>
    <property type="match status" value="1"/>
</dbReference>
<evidence type="ECO:0000313" key="10">
    <source>
        <dbReference type="EMBL" id="EFC51682.1"/>
    </source>
</evidence>
<evidence type="ECO:0000256" key="7">
    <source>
        <dbReference type="ARBA" id="ARBA00023136"/>
    </source>
</evidence>
<accession>A0A9W5MYT2</accession>
<evidence type="ECO:0000256" key="8">
    <source>
        <dbReference type="RuleBase" id="RU365088"/>
    </source>
</evidence>
<sequence>MTAQQAPLGEKTMAVLMAMLVALMPFSVDAYLPAIPEMAKSLGSDIHRIEQSLSFFMFGVAFGQVVGGSISDIKGRKPVALVGLSIYFAAVVGLTMVNNVEQLLNLRAVQAFGAGMTVVISGAMVRDYYSGRKAAQMFALIGIILMIVPLMAPMIGAGLQNLGGWRMIFGFLACYSLLLWGLMWYFLPKPHQKGKISMDVFGVVAGRFKRVLRTRAAMGYLFFQAFSFGSMFAFLTESSFVYQHLYHVSPNQYAWIFALNIITMMSFNRITAWRLKTGTHPQNILKWGIIVQFAANLLMTVLVLSLSLPPLWALVPCVMFSVGTQGLVGANTQACFMSYFSAEGGSANAVLGVFQSLIGASVGMATTWLHNGSALVMAGMMLSSTVCGIVLLWICSHQAWVENDKKEYV</sequence>
<evidence type="ECO:0000256" key="1">
    <source>
        <dbReference type="ARBA" id="ARBA00004651"/>
    </source>
</evidence>
<evidence type="ECO:0000313" key="11">
    <source>
        <dbReference type="Proteomes" id="UP000004621"/>
    </source>
</evidence>
<evidence type="ECO:0000256" key="3">
    <source>
        <dbReference type="ARBA" id="ARBA00022448"/>
    </source>
</evidence>
<dbReference type="PROSITE" id="PS50850">
    <property type="entry name" value="MFS"/>
    <property type="match status" value="1"/>
</dbReference>
<dbReference type="GO" id="GO:0042910">
    <property type="term" value="F:xenobiotic transmembrane transporter activity"/>
    <property type="evidence" value="ECO:0007669"/>
    <property type="project" value="InterPro"/>
</dbReference>
<dbReference type="PANTHER" id="PTHR23502:SF132">
    <property type="entry name" value="POLYAMINE TRANSPORTER 2-RELATED"/>
    <property type="match status" value="1"/>
</dbReference>
<dbReference type="Pfam" id="PF07690">
    <property type="entry name" value="MFS_1"/>
    <property type="match status" value="1"/>
</dbReference>
<feature type="transmembrane region" description="Helical" evidence="8">
    <location>
        <begin position="137"/>
        <end position="159"/>
    </location>
</feature>
<dbReference type="InterPro" id="IPR036259">
    <property type="entry name" value="MFS_trans_sf"/>
</dbReference>
<feature type="transmembrane region" description="Helical" evidence="8">
    <location>
        <begin position="284"/>
        <end position="305"/>
    </location>
</feature>
<feature type="transmembrane region" description="Helical" evidence="8">
    <location>
        <begin position="217"/>
        <end position="235"/>
    </location>
</feature>
<feature type="transmembrane region" description="Helical" evidence="8">
    <location>
        <begin position="375"/>
        <end position="395"/>
    </location>
</feature>
<gene>
    <name evidence="10" type="ORF">NEISUBOT_04937</name>
</gene>
<dbReference type="InterPro" id="IPR011701">
    <property type="entry name" value="MFS"/>
</dbReference>
<dbReference type="EMBL" id="ACEO02000009">
    <property type="protein sequence ID" value="EFC51682.1"/>
    <property type="molecule type" value="Genomic_DNA"/>
</dbReference>
<keyword evidence="4" id="KW-1003">Cell membrane</keyword>
<dbReference type="InterPro" id="IPR020846">
    <property type="entry name" value="MFS_dom"/>
</dbReference>
<comment type="caution">
    <text evidence="8">Lacks conserved residue(s) required for the propagation of feature annotation.</text>
</comment>
<name>A0A9W5MYT2_NEISU</name>
<dbReference type="Gene3D" id="1.20.1720.10">
    <property type="entry name" value="Multidrug resistance protein D"/>
    <property type="match status" value="1"/>
</dbReference>
<evidence type="ECO:0000256" key="4">
    <source>
        <dbReference type="ARBA" id="ARBA00022475"/>
    </source>
</evidence>
<dbReference type="GO" id="GO:0005886">
    <property type="term" value="C:plasma membrane"/>
    <property type="evidence" value="ECO:0007669"/>
    <property type="project" value="UniProtKB-SubCell"/>
</dbReference>
<protein>
    <recommendedName>
        <fullName evidence="8">Bcr/CflA family efflux transporter</fullName>
    </recommendedName>
</protein>
<dbReference type="InterPro" id="IPR004812">
    <property type="entry name" value="Efflux_drug-R_Bcr/CmlA"/>
</dbReference>
<dbReference type="RefSeq" id="WP_004520492.1">
    <property type="nucleotide sequence ID" value="NZ_ACEO02000009.1"/>
</dbReference>
<feature type="transmembrane region" description="Helical" evidence="8">
    <location>
        <begin position="78"/>
        <end position="96"/>
    </location>
</feature>
<comment type="subcellular location">
    <subcellularLocation>
        <location evidence="8">Cell inner membrane</location>
        <topology evidence="8">Multi-pass membrane protein</topology>
    </subcellularLocation>
    <subcellularLocation>
        <location evidence="1">Cell membrane</location>
        <topology evidence="1">Multi-pass membrane protein</topology>
    </subcellularLocation>
</comment>
<keyword evidence="3 8" id="KW-0813">Transport</keyword>
<dbReference type="SUPFAM" id="SSF103473">
    <property type="entry name" value="MFS general substrate transporter"/>
    <property type="match status" value="1"/>
</dbReference>
<feature type="transmembrane region" description="Helical" evidence="8">
    <location>
        <begin position="311"/>
        <end position="328"/>
    </location>
</feature>
<comment type="caution">
    <text evidence="10">The sequence shown here is derived from an EMBL/GenBank/DDBJ whole genome shotgun (WGS) entry which is preliminary data.</text>
</comment>
<evidence type="ECO:0000256" key="6">
    <source>
        <dbReference type="ARBA" id="ARBA00022989"/>
    </source>
</evidence>
<dbReference type="NCBIfam" id="TIGR00710">
    <property type="entry name" value="efflux_Bcr_CflA"/>
    <property type="match status" value="1"/>
</dbReference>
<feature type="domain" description="Major facilitator superfamily (MFS) profile" evidence="9">
    <location>
        <begin position="13"/>
        <end position="409"/>
    </location>
</feature>
<dbReference type="GO" id="GO:1990961">
    <property type="term" value="P:xenobiotic detoxification by transmembrane export across the plasma membrane"/>
    <property type="evidence" value="ECO:0007669"/>
    <property type="project" value="InterPro"/>
</dbReference>
<evidence type="ECO:0000256" key="2">
    <source>
        <dbReference type="ARBA" id="ARBA00006236"/>
    </source>
</evidence>
<evidence type="ECO:0000259" key="9">
    <source>
        <dbReference type="PROSITE" id="PS50850"/>
    </source>
</evidence>
<keyword evidence="7 8" id="KW-0472">Membrane</keyword>
<feature type="transmembrane region" description="Helical" evidence="8">
    <location>
        <begin position="52"/>
        <end position="71"/>
    </location>
</feature>
<dbReference type="AlphaFoldDB" id="A0A9W5MYT2"/>
<feature type="transmembrane region" description="Helical" evidence="8">
    <location>
        <begin position="165"/>
        <end position="187"/>
    </location>
</feature>
<proteinExistence type="inferred from homology"/>
<keyword evidence="8" id="KW-0997">Cell inner membrane</keyword>
<reference evidence="10 11" key="1">
    <citation type="submission" date="2010-01" db="EMBL/GenBank/DDBJ databases">
        <authorList>
            <person name="Weinstock G."/>
            <person name="Sodergren E."/>
            <person name="Clifton S."/>
            <person name="Fulton L."/>
            <person name="Fulton B."/>
            <person name="Courtney L."/>
            <person name="Fronick C."/>
            <person name="Harrison M."/>
            <person name="Strong C."/>
            <person name="Farmer C."/>
            <person name="Delahaunty K."/>
            <person name="Markovic C."/>
            <person name="Hall O."/>
            <person name="Minx P."/>
            <person name="Tomlinson C."/>
            <person name="Mitreva M."/>
            <person name="Nelson J."/>
            <person name="Hou S."/>
            <person name="Wollam A."/>
            <person name="Pepin K.H."/>
            <person name="Johnson M."/>
            <person name="Bhonagiri V."/>
            <person name="Nash W.E."/>
            <person name="Warren W."/>
            <person name="Chinwalla A."/>
            <person name="Mardis E.R."/>
            <person name="Wilson R.K."/>
        </authorList>
    </citation>
    <scope>NUCLEOTIDE SEQUENCE [LARGE SCALE GENOMIC DNA]</scope>
    <source>
        <strain evidence="10 11">NJ9703</strain>
    </source>
</reference>
<dbReference type="FunFam" id="1.20.1720.10:FF:000005">
    <property type="entry name" value="Bcr/CflA family efflux transporter"/>
    <property type="match status" value="1"/>
</dbReference>
<dbReference type="PANTHER" id="PTHR23502">
    <property type="entry name" value="MAJOR FACILITATOR SUPERFAMILY"/>
    <property type="match status" value="1"/>
</dbReference>
<keyword evidence="6 8" id="KW-1133">Transmembrane helix</keyword>
<keyword evidence="5 8" id="KW-0812">Transmembrane</keyword>